<dbReference type="Gene3D" id="3.40.50.720">
    <property type="entry name" value="NAD(P)-binding Rossmann-like Domain"/>
    <property type="match status" value="1"/>
</dbReference>
<reference evidence="5" key="1">
    <citation type="submission" date="2017-01" db="EMBL/GenBank/DDBJ databases">
        <authorList>
            <person name="Varghese N."/>
            <person name="Submissions S."/>
        </authorList>
    </citation>
    <scope>NUCLEOTIDE SEQUENCE [LARGE SCALE GENOMIC DNA]</scope>
    <source>
        <strain evidence="5">DSM 29430</strain>
    </source>
</reference>
<dbReference type="EMBL" id="FTOQ01000007">
    <property type="protein sequence ID" value="SIS95309.1"/>
    <property type="molecule type" value="Genomic_DNA"/>
</dbReference>
<dbReference type="InterPro" id="IPR036291">
    <property type="entry name" value="NAD(P)-bd_dom_sf"/>
</dbReference>
<dbReference type="PANTHER" id="PTHR43391:SF91">
    <property type="entry name" value="OS04G0390700 PROTEIN"/>
    <property type="match status" value="1"/>
</dbReference>
<accession>A0A1N7NAT3</accession>
<dbReference type="SUPFAM" id="SSF51735">
    <property type="entry name" value="NAD(P)-binding Rossmann-fold domains"/>
    <property type="match status" value="1"/>
</dbReference>
<dbReference type="Proteomes" id="UP000186684">
    <property type="component" value="Unassembled WGS sequence"/>
</dbReference>
<dbReference type="PRINTS" id="PR00081">
    <property type="entry name" value="GDHRDH"/>
</dbReference>
<proteinExistence type="inferred from homology"/>
<organism evidence="4 5">
    <name type="scientific">Roseivivax lentus</name>
    <dbReference type="NCBI Taxonomy" id="633194"/>
    <lineage>
        <taxon>Bacteria</taxon>
        <taxon>Pseudomonadati</taxon>
        <taxon>Pseudomonadota</taxon>
        <taxon>Alphaproteobacteria</taxon>
        <taxon>Rhodobacterales</taxon>
        <taxon>Roseobacteraceae</taxon>
        <taxon>Roseivivax</taxon>
    </lineage>
</organism>
<comment type="similarity">
    <text evidence="1 3">Belongs to the short-chain dehydrogenases/reductases (SDR) family.</text>
</comment>
<sequence length="241" mass="24950">MNFENTIALVTGANRGVGRVYVAELLARGAAKVYAAARNPDSLAATVALDSARVVPLRLDVTRADEIAAAVRTASDVTLLVNNAGALSFGGALEVGQDAIDRDMAVNHGGLRDVTRAFTPVLEANGGGTFVNMLTLLSFVSAPGFSAYNASKAAAWSMSMSLRAYLRPKGIAVVNAFPAGIDTDMLAGIEASKDTPEAVVRDVLDAVAAGEEDVYPASAADIFAGWRADPKQVEAAFAAMM</sequence>
<name>A0A1N7NAT3_9RHOB</name>
<dbReference type="RefSeq" id="WP_076448463.1">
    <property type="nucleotide sequence ID" value="NZ_FTOQ01000007.1"/>
</dbReference>
<evidence type="ECO:0000256" key="3">
    <source>
        <dbReference type="RuleBase" id="RU000363"/>
    </source>
</evidence>
<dbReference type="GO" id="GO:0005829">
    <property type="term" value="C:cytosol"/>
    <property type="evidence" value="ECO:0007669"/>
    <property type="project" value="TreeGrafter"/>
</dbReference>
<dbReference type="PANTHER" id="PTHR43391">
    <property type="entry name" value="RETINOL DEHYDROGENASE-RELATED"/>
    <property type="match status" value="1"/>
</dbReference>
<evidence type="ECO:0000256" key="2">
    <source>
        <dbReference type="ARBA" id="ARBA00023002"/>
    </source>
</evidence>
<keyword evidence="5" id="KW-1185">Reference proteome</keyword>
<keyword evidence="2" id="KW-0560">Oxidoreductase</keyword>
<evidence type="ECO:0000313" key="5">
    <source>
        <dbReference type="Proteomes" id="UP000186684"/>
    </source>
</evidence>
<dbReference type="PRINTS" id="PR00080">
    <property type="entry name" value="SDRFAMILY"/>
</dbReference>
<dbReference type="STRING" id="633194.SAMN05421759_107131"/>
<evidence type="ECO:0000313" key="4">
    <source>
        <dbReference type="EMBL" id="SIS95309.1"/>
    </source>
</evidence>
<dbReference type="GO" id="GO:0016491">
    <property type="term" value="F:oxidoreductase activity"/>
    <property type="evidence" value="ECO:0007669"/>
    <property type="project" value="UniProtKB-KW"/>
</dbReference>
<dbReference type="InterPro" id="IPR002347">
    <property type="entry name" value="SDR_fam"/>
</dbReference>
<dbReference type="OrthoDB" id="7593130at2"/>
<dbReference type="AlphaFoldDB" id="A0A1N7NAT3"/>
<dbReference type="Pfam" id="PF00106">
    <property type="entry name" value="adh_short"/>
    <property type="match status" value="1"/>
</dbReference>
<evidence type="ECO:0000256" key="1">
    <source>
        <dbReference type="ARBA" id="ARBA00006484"/>
    </source>
</evidence>
<gene>
    <name evidence="4" type="ORF">SAMN05421759_107131</name>
</gene>
<protein>
    <submittedName>
        <fullName evidence="4">NADP-dependent 3-hydroxy acid dehydrogenase YdfG</fullName>
    </submittedName>
</protein>